<keyword evidence="2" id="KW-1185">Reference proteome</keyword>
<reference evidence="1 2" key="1">
    <citation type="submission" date="2014-04" db="EMBL/GenBank/DDBJ databases">
        <authorList>
            <consortium name="DOE Joint Genome Institute"/>
            <person name="Kuo A."/>
            <person name="Tarkka M."/>
            <person name="Buscot F."/>
            <person name="Kohler A."/>
            <person name="Nagy L.G."/>
            <person name="Floudas D."/>
            <person name="Copeland A."/>
            <person name="Barry K.W."/>
            <person name="Cichocki N."/>
            <person name="Veneault-Fourrey C."/>
            <person name="LaButti K."/>
            <person name="Lindquist E.A."/>
            <person name="Lipzen A."/>
            <person name="Lundell T."/>
            <person name="Morin E."/>
            <person name="Murat C."/>
            <person name="Sun H."/>
            <person name="Tunlid A."/>
            <person name="Henrissat B."/>
            <person name="Grigoriev I.V."/>
            <person name="Hibbett D.S."/>
            <person name="Martin F."/>
            <person name="Nordberg H.P."/>
            <person name="Cantor M.N."/>
            <person name="Hua S.X."/>
        </authorList>
    </citation>
    <scope>NUCLEOTIDE SEQUENCE [LARGE SCALE GENOMIC DNA]</scope>
    <source>
        <strain evidence="1 2">F 1598</strain>
    </source>
</reference>
<dbReference type="EMBL" id="KN832996">
    <property type="protein sequence ID" value="KIM82006.1"/>
    <property type="molecule type" value="Genomic_DNA"/>
</dbReference>
<dbReference type="HOGENOM" id="CLU_2574702_0_0_1"/>
<dbReference type="AlphaFoldDB" id="A0A0C3FS65"/>
<gene>
    <name evidence="1" type="ORF">PILCRDRAFT_820896</name>
</gene>
<name>A0A0C3FS65_PILCF</name>
<proteinExistence type="predicted"/>
<evidence type="ECO:0000313" key="1">
    <source>
        <dbReference type="EMBL" id="KIM82006.1"/>
    </source>
</evidence>
<organism evidence="1 2">
    <name type="scientific">Piloderma croceum (strain F 1598)</name>
    <dbReference type="NCBI Taxonomy" id="765440"/>
    <lineage>
        <taxon>Eukaryota</taxon>
        <taxon>Fungi</taxon>
        <taxon>Dikarya</taxon>
        <taxon>Basidiomycota</taxon>
        <taxon>Agaricomycotina</taxon>
        <taxon>Agaricomycetes</taxon>
        <taxon>Agaricomycetidae</taxon>
        <taxon>Atheliales</taxon>
        <taxon>Atheliaceae</taxon>
        <taxon>Piloderma</taxon>
    </lineage>
</organism>
<accession>A0A0C3FS65</accession>
<dbReference type="InParanoid" id="A0A0C3FS65"/>
<sequence>MPQYQGARYVALNLNIRPDKGPSQTKLLSLDSHLKGLETHLLFSTDRNAVLATMVMYDGSTLGSQPVCWLCLPRTYLDRLL</sequence>
<reference evidence="2" key="2">
    <citation type="submission" date="2015-01" db="EMBL/GenBank/DDBJ databases">
        <title>Evolutionary Origins and Diversification of the Mycorrhizal Mutualists.</title>
        <authorList>
            <consortium name="DOE Joint Genome Institute"/>
            <consortium name="Mycorrhizal Genomics Consortium"/>
            <person name="Kohler A."/>
            <person name="Kuo A."/>
            <person name="Nagy L.G."/>
            <person name="Floudas D."/>
            <person name="Copeland A."/>
            <person name="Barry K.W."/>
            <person name="Cichocki N."/>
            <person name="Veneault-Fourrey C."/>
            <person name="LaButti K."/>
            <person name="Lindquist E.A."/>
            <person name="Lipzen A."/>
            <person name="Lundell T."/>
            <person name="Morin E."/>
            <person name="Murat C."/>
            <person name="Riley R."/>
            <person name="Ohm R."/>
            <person name="Sun H."/>
            <person name="Tunlid A."/>
            <person name="Henrissat B."/>
            <person name="Grigoriev I.V."/>
            <person name="Hibbett D.S."/>
            <person name="Martin F."/>
        </authorList>
    </citation>
    <scope>NUCLEOTIDE SEQUENCE [LARGE SCALE GENOMIC DNA]</scope>
    <source>
        <strain evidence="2">F 1598</strain>
    </source>
</reference>
<dbReference type="Proteomes" id="UP000054166">
    <property type="component" value="Unassembled WGS sequence"/>
</dbReference>
<protein>
    <submittedName>
        <fullName evidence="1">Uncharacterized protein</fullName>
    </submittedName>
</protein>
<evidence type="ECO:0000313" key="2">
    <source>
        <dbReference type="Proteomes" id="UP000054166"/>
    </source>
</evidence>